<dbReference type="SUPFAM" id="SSF56801">
    <property type="entry name" value="Acetyl-CoA synthetase-like"/>
    <property type="match status" value="1"/>
</dbReference>
<dbReference type="PROSITE" id="PS50075">
    <property type="entry name" value="CARRIER"/>
    <property type="match status" value="1"/>
</dbReference>
<gene>
    <name evidence="6" type="ORF">HCU74_14010</name>
</gene>
<dbReference type="PROSITE" id="PS00455">
    <property type="entry name" value="AMP_BINDING"/>
    <property type="match status" value="1"/>
</dbReference>
<dbReference type="Pfam" id="PF00550">
    <property type="entry name" value="PP-binding"/>
    <property type="match status" value="1"/>
</dbReference>
<dbReference type="Gene3D" id="3.40.50.1820">
    <property type="entry name" value="alpha/beta hydrolase"/>
    <property type="match status" value="1"/>
</dbReference>
<comment type="caution">
    <text evidence="6">The sequence shown here is derived from an EMBL/GenBank/DDBJ whole genome shotgun (WGS) entry which is preliminary data.</text>
</comment>
<dbReference type="EMBL" id="JAAWWK010000005">
    <property type="protein sequence ID" value="NKI18527.1"/>
    <property type="molecule type" value="Genomic_DNA"/>
</dbReference>
<dbReference type="SMART" id="SM00823">
    <property type="entry name" value="PKS_PP"/>
    <property type="match status" value="1"/>
</dbReference>
<keyword evidence="2" id="KW-0596">Phosphopantetheine</keyword>
<evidence type="ECO:0000256" key="3">
    <source>
        <dbReference type="ARBA" id="ARBA00022553"/>
    </source>
</evidence>
<dbReference type="Proteomes" id="UP000765845">
    <property type="component" value="Unassembled WGS sequence"/>
</dbReference>
<accession>A0ABX1GH36</accession>
<feature type="domain" description="Carrier" evidence="5">
    <location>
        <begin position="506"/>
        <end position="583"/>
    </location>
</feature>
<keyword evidence="7" id="KW-1185">Reference proteome</keyword>
<sequence>MEDACREFGHLPAVLTGDSPPLSFTQLAQLCRYVDETLAGWNIPAPSAVAVLLPQSPQNALLCLALMRRYQCIPLNPVATNPELEQQLDPLRPTLIITDTILRAKLDKSSLLSAIPHALLEARAGPSGSFHLLPPTPAFRSPPVSTVLRVDTALVLHTSGSTGRAKAVALSHTMLLSAIRRTVMSLRLSDKDCALNLLPLFHIGGLMDVLLAPLSVGGSVVLSSHTERLAVRKLLATSPVTWLQGVPTMLLEYSRTDAPDTLTPFRKLRFVRSVSAPLLPAQLAQLRRGFGVPIVEIYGMTETCGLICSNPVEEGTQVPASVGTPVATAVRIADTLGKPLPTGTRGEVLIRGEHVFAGYLGGESTTQQDGVFIDGWFRSGDQGYVDDAGRLFLTGRIKELINRGGEKFSPLEVEIPLQTIASVSDAACFALPHPSLGEEPALAVVAEKPVDTELIHQVLGEQLAAYKIPRHIFQVDSLPKNASGKVQRHRLREQFIPTVRSTSPTNQLGPLGEQLRPLWQQSLGVTLSNADIDANFFDLGGDSLKAATLMATLSDMLGVAIPPALLFDNPTLVALEQALLTALPDDSLACHPALSADFPQTMLRELSGYLAGWQGKRQGSQSLLVGVNTRGSQPPVFWGCQSYEEFSGFCAQFSSDQPIYGFRSLFRVNNKDTRSNRALARYYCDEVQQLQACGPYVLGGFCEGACFAFYIAEALRERGEEVCLLMAVERFIAEPYDGRLCYVFSEHSSHSPFRRFDQPQTLWPTLYSGEVSCYRRKWKHRSFMASPCVESLGEILRAEIAAARRGLPSANGLPLTDSTLPEYPPESARQADIQATLPATLSPGQSVCLQVAVANRSDQCWLPGHRSGLRLYARWRRQGSGRVRDWKAGVAELTHPISPGSDAIIAMTVTAPTRIGRWYLELDVACEGLIFFAESGSTLCQLPCLVVYGGRHFSPQLRPPATATQEH</sequence>
<dbReference type="InterPro" id="IPR020806">
    <property type="entry name" value="PKS_PP-bd"/>
</dbReference>
<evidence type="ECO:0000256" key="2">
    <source>
        <dbReference type="ARBA" id="ARBA00022450"/>
    </source>
</evidence>
<dbReference type="Pfam" id="PF13193">
    <property type="entry name" value="AMP-binding_C"/>
    <property type="match status" value="1"/>
</dbReference>
<dbReference type="InterPro" id="IPR036736">
    <property type="entry name" value="ACP-like_sf"/>
</dbReference>
<dbReference type="Pfam" id="PF00975">
    <property type="entry name" value="Thioesterase"/>
    <property type="match status" value="1"/>
</dbReference>
<evidence type="ECO:0000256" key="1">
    <source>
        <dbReference type="ARBA" id="ARBA00006432"/>
    </source>
</evidence>
<dbReference type="InterPro" id="IPR009081">
    <property type="entry name" value="PP-bd_ACP"/>
</dbReference>
<dbReference type="InterPro" id="IPR020845">
    <property type="entry name" value="AMP-binding_CS"/>
</dbReference>
<dbReference type="Gene3D" id="3.40.50.12780">
    <property type="entry name" value="N-terminal domain of ligase-like"/>
    <property type="match status" value="1"/>
</dbReference>
<dbReference type="InterPro" id="IPR045851">
    <property type="entry name" value="AMP-bd_C_sf"/>
</dbReference>
<evidence type="ECO:0000313" key="6">
    <source>
        <dbReference type="EMBL" id="NKI18527.1"/>
    </source>
</evidence>
<dbReference type="InterPro" id="IPR001031">
    <property type="entry name" value="Thioesterase"/>
</dbReference>
<dbReference type="InterPro" id="IPR000873">
    <property type="entry name" value="AMP-dep_synth/lig_dom"/>
</dbReference>
<dbReference type="Gene3D" id="1.10.1200.10">
    <property type="entry name" value="ACP-like"/>
    <property type="match status" value="1"/>
</dbReference>
<comment type="similarity">
    <text evidence="1">Belongs to the ATP-dependent AMP-binding enzyme family.</text>
</comment>
<keyword evidence="3" id="KW-0597">Phosphoprotein</keyword>
<evidence type="ECO:0000259" key="5">
    <source>
        <dbReference type="PROSITE" id="PS50075"/>
    </source>
</evidence>
<dbReference type="InterPro" id="IPR029058">
    <property type="entry name" value="AB_hydrolase_fold"/>
</dbReference>
<proteinExistence type="inferred from homology"/>
<dbReference type="PANTHER" id="PTHR43201">
    <property type="entry name" value="ACYL-COA SYNTHETASE"/>
    <property type="match status" value="1"/>
</dbReference>
<dbReference type="RefSeq" id="WP_168451062.1">
    <property type="nucleotide sequence ID" value="NZ_JAAWWK010000005.1"/>
</dbReference>
<reference evidence="6 7" key="1">
    <citation type="submission" date="2020-04" db="EMBL/GenBank/DDBJ databases">
        <authorList>
            <person name="Yoon J."/>
        </authorList>
    </citation>
    <scope>NUCLEOTIDE SEQUENCE [LARGE SCALE GENOMIC DNA]</scope>
    <source>
        <strain evidence="6 7">KMU-166</strain>
    </source>
</reference>
<keyword evidence="4" id="KW-0436">Ligase</keyword>
<dbReference type="InterPro" id="IPR042099">
    <property type="entry name" value="ANL_N_sf"/>
</dbReference>
<evidence type="ECO:0000313" key="7">
    <source>
        <dbReference type="Proteomes" id="UP000765845"/>
    </source>
</evidence>
<dbReference type="Pfam" id="PF00501">
    <property type="entry name" value="AMP-binding"/>
    <property type="match status" value="1"/>
</dbReference>
<protein>
    <submittedName>
        <fullName evidence="6">AMP-binding protein</fullName>
    </submittedName>
</protein>
<dbReference type="SUPFAM" id="SSF53474">
    <property type="entry name" value="alpha/beta-Hydrolases"/>
    <property type="match status" value="1"/>
</dbReference>
<organism evidence="6 7">
    <name type="scientific">Spongiibacter thalassae</name>
    <dbReference type="NCBI Taxonomy" id="2721624"/>
    <lineage>
        <taxon>Bacteria</taxon>
        <taxon>Pseudomonadati</taxon>
        <taxon>Pseudomonadota</taxon>
        <taxon>Gammaproteobacteria</taxon>
        <taxon>Cellvibrionales</taxon>
        <taxon>Spongiibacteraceae</taxon>
        <taxon>Spongiibacter</taxon>
    </lineage>
</organism>
<dbReference type="PANTHER" id="PTHR43201:SF5">
    <property type="entry name" value="MEDIUM-CHAIN ACYL-COA LIGASE ACSF2, MITOCHONDRIAL"/>
    <property type="match status" value="1"/>
</dbReference>
<dbReference type="SUPFAM" id="SSF47336">
    <property type="entry name" value="ACP-like"/>
    <property type="match status" value="1"/>
</dbReference>
<dbReference type="InterPro" id="IPR025110">
    <property type="entry name" value="AMP-bd_C"/>
</dbReference>
<name>A0ABX1GH36_9GAMM</name>
<evidence type="ECO:0000256" key="4">
    <source>
        <dbReference type="ARBA" id="ARBA00022598"/>
    </source>
</evidence>
<dbReference type="Gene3D" id="3.30.300.30">
    <property type="match status" value="1"/>
</dbReference>